<dbReference type="Gene3D" id="3.20.20.140">
    <property type="entry name" value="Metal-dependent hydrolases"/>
    <property type="match status" value="2"/>
</dbReference>
<dbReference type="NCBIfam" id="NF011990">
    <property type="entry name" value="PRK15446.2-6"/>
    <property type="match status" value="1"/>
</dbReference>
<dbReference type="EMBL" id="JAOQJQ010000001">
    <property type="protein sequence ID" value="MCU6761420.1"/>
    <property type="molecule type" value="Genomic_DNA"/>
</dbReference>
<protein>
    <submittedName>
        <fullName evidence="2">Alpha-D-ribose 1-methylphosphonate 5-triphosphate diphosphatase</fullName>
        <ecNumber evidence="2">3.6.1.63</ecNumber>
    </submittedName>
</protein>
<dbReference type="Proteomes" id="UP001652442">
    <property type="component" value="Unassembled WGS sequence"/>
</dbReference>
<evidence type="ECO:0000313" key="2">
    <source>
        <dbReference type="EMBL" id="MCU6761420.1"/>
    </source>
</evidence>
<keyword evidence="2" id="KW-0378">Hydrolase</keyword>
<keyword evidence="3" id="KW-1185">Reference proteome</keyword>
<organism evidence="2 3">
    <name type="scientific">Brotonthovivens ammoniilytica</name>
    <dbReference type="NCBI Taxonomy" id="2981725"/>
    <lineage>
        <taxon>Bacteria</taxon>
        <taxon>Bacillati</taxon>
        <taxon>Bacillota</taxon>
        <taxon>Clostridia</taxon>
        <taxon>Lachnospirales</taxon>
        <taxon>Lachnospiraceae</taxon>
        <taxon>Brotonthovivens</taxon>
    </lineage>
</organism>
<dbReference type="SUPFAM" id="SSF51338">
    <property type="entry name" value="Composite domain of metallo-dependent hydrolases"/>
    <property type="match status" value="1"/>
</dbReference>
<dbReference type="SUPFAM" id="SSF51556">
    <property type="entry name" value="Metallo-dependent hydrolases"/>
    <property type="match status" value="1"/>
</dbReference>
<reference evidence="2 3" key="1">
    <citation type="journal article" date="2021" name="ISME Commun">
        <title>Automated analysis of genomic sequences facilitates high-throughput and comprehensive description of bacteria.</title>
        <authorList>
            <person name="Hitch T.C.A."/>
        </authorList>
    </citation>
    <scope>NUCLEOTIDE SEQUENCE [LARGE SCALE GENOMIC DNA]</scope>
    <source>
        <strain evidence="2 3">Sanger_109</strain>
    </source>
</reference>
<accession>A0ABT2TGW2</accession>
<gene>
    <name evidence="2" type="ORF">OCV88_03575</name>
</gene>
<dbReference type="InterPro" id="IPR012696">
    <property type="entry name" value="PhnM"/>
</dbReference>
<dbReference type="InterPro" id="IPR051781">
    <property type="entry name" value="Metallo-dep_Hydrolase"/>
</dbReference>
<dbReference type="Gene3D" id="2.30.40.10">
    <property type="entry name" value="Urease, subunit C, domain 1"/>
    <property type="match status" value="1"/>
</dbReference>
<dbReference type="PANTHER" id="PTHR43135">
    <property type="entry name" value="ALPHA-D-RIBOSE 1-METHYLPHOSPHONATE 5-TRIPHOSPHATE DIPHOSPHATASE"/>
    <property type="match status" value="1"/>
</dbReference>
<proteinExistence type="predicted"/>
<dbReference type="PANTHER" id="PTHR43135:SF3">
    <property type="entry name" value="ALPHA-D-RIBOSE 1-METHYLPHOSPHONATE 5-TRIPHOSPHATE DIPHOSPHATASE"/>
    <property type="match status" value="1"/>
</dbReference>
<evidence type="ECO:0000313" key="3">
    <source>
        <dbReference type="Proteomes" id="UP001652442"/>
    </source>
</evidence>
<dbReference type="EC" id="3.6.1.63" evidence="2"/>
<name>A0ABT2TGW2_9FIRM</name>
<dbReference type="InterPro" id="IPR006680">
    <property type="entry name" value="Amidohydro-rel"/>
</dbReference>
<comment type="caution">
    <text evidence="2">The sequence shown here is derived from an EMBL/GenBank/DDBJ whole genome shotgun (WGS) entry which is preliminary data.</text>
</comment>
<dbReference type="GO" id="GO:0016787">
    <property type="term" value="F:hydrolase activity"/>
    <property type="evidence" value="ECO:0007669"/>
    <property type="project" value="UniProtKB-KW"/>
</dbReference>
<dbReference type="RefSeq" id="WP_158424220.1">
    <property type="nucleotide sequence ID" value="NZ_JAOQJQ010000001.1"/>
</dbReference>
<dbReference type="InterPro" id="IPR011059">
    <property type="entry name" value="Metal-dep_hydrolase_composite"/>
</dbReference>
<dbReference type="PIRSF" id="PIRSF038971">
    <property type="entry name" value="PhnM"/>
    <property type="match status" value="1"/>
</dbReference>
<sequence length="403" mass="45276">MKKILYNANIVTEDQVVHGSLVLDGELIQEVIPSSQSEETVSGENTVDLKGAFILPGLIDIHSDMIEMLVQPRSTAFMEIGAALESAERELAACGITTIFHSIAMYRSGSWDAKECRKADCVRKLAEEIKKIQNRPHMIHNRFHLRYELDNLECYDQALKMMEEGCVNLLSVMDHRPGQGQYKDLNIYRRHLPADQRSISEAEFQKLLEIERTKPMVEGEAYDRLLKEAARLSIPVASHDDDTPEKIRKNKADGILISEFPITMETAKEAAQAGLYAMAGAPNILLGKSHSGNLRAEDAIREGCISILCSDYYPQALLRAVFYLKNKGILTLPAACRLVSLNPAKAVGISEDTGSITPGKRADFLVISEEQERPYLKSVFTSGNYVMKNEYYRKGRDRQWESF</sequence>
<dbReference type="NCBIfam" id="NF011984">
    <property type="entry name" value="PRK15446.1-5"/>
    <property type="match status" value="1"/>
</dbReference>
<evidence type="ECO:0000259" key="1">
    <source>
        <dbReference type="Pfam" id="PF01979"/>
    </source>
</evidence>
<dbReference type="Pfam" id="PF01979">
    <property type="entry name" value="Amidohydro_1"/>
    <property type="match status" value="1"/>
</dbReference>
<dbReference type="NCBIfam" id="NF011987">
    <property type="entry name" value="PRK15446.2-3"/>
    <property type="match status" value="1"/>
</dbReference>
<feature type="domain" description="Amidohydrolase-related" evidence="1">
    <location>
        <begin position="53"/>
        <end position="369"/>
    </location>
</feature>
<dbReference type="InterPro" id="IPR032466">
    <property type="entry name" value="Metal_Hydrolase"/>
</dbReference>